<proteinExistence type="predicted"/>
<evidence type="ECO:0000313" key="1">
    <source>
        <dbReference type="EMBL" id="KZV91263.1"/>
    </source>
</evidence>
<evidence type="ECO:0000313" key="2">
    <source>
        <dbReference type="Proteomes" id="UP000077266"/>
    </source>
</evidence>
<accession>A0A165H0B2</accession>
<dbReference type="InParanoid" id="A0A165H0B2"/>
<gene>
    <name evidence="1" type="ORF">EXIGLDRAFT_770054</name>
</gene>
<reference evidence="1 2" key="1">
    <citation type="journal article" date="2016" name="Mol. Biol. Evol.">
        <title>Comparative Genomics of Early-Diverging Mushroom-Forming Fungi Provides Insights into the Origins of Lignocellulose Decay Capabilities.</title>
        <authorList>
            <person name="Nagy L.G."/>
            <person name="Riley R."/>
            <person name="Tritt A."/>
            <person name="Adam C."/>
            <person name="Daum C."/>
            <person name="Floudas D."/>
            <person name="Sun H."/>
            <person name="Yadav J.S."/>
            <person name="Pangilinan J."/>
            <person name="Larsson K.H."/>
            <person name="Matsuura K."/>
            <person name="Barry K."/>
            <person name="Labutti K."/>
            <person name="Kuo R."/>
            <person name="Ohm R.A."/>
            <person name="Bhattacharya S.S."/>
            <person name="Shirouzu T."/>
            <person name="Yoshinaga Y."/>
            <person name="Martin F.M."/>
            <person name="Grigoriev I.V."/>
            <person name="Hibbett D.S."/>
        </authorList>
    </citation>
    <scope>NUCLEOTIDE SEQUENCE [LARGE SCALE GENOMIC DNA]</scope>
    <source>
        <strain evidence="1 2">HHB12029</strain>
    </source>
</reference>
<dbReference type="EMBL" id="KV426031">
    <property type="protein sequence ID" value="KZV91263.1"/>
    <property type="molecule type" value="Genomic_DNA"/>
</dbReference>
<organism evidence="1 2">
    <name type="scientific">Exidia glandulosa HHB12029</name>
    <dbReference type="NCBI Taxonomy" id="1314781"/>
    <lineage>
        <taxon>Eukaryota</taxon>
        <taxon>Fungi</taxon>
        <taxon>Dikarya</taxon>
        <taxon>Basidiomycota</taxon>
        <taxon>Agaricomycotina</taxon>
        <taxon>Agaricomycetes</taxon>
        <taxon>Auriculariales</taxon>
        <taxon>Exidiaceae</taxon>
        <taxon>Exidia</taxon>
    </lineage>
</organism>
<dbReference type="Proteomes" id="UP000077266">
    <property type="component" value="Unassembled WGS sequence"/>
</dbReference>
<protein>
    <submittedName>
        <fullName evidence="1">Uncharacterized protein</fullName>
    </submittedName>
</protein>
<sequence>MADWPMPPGSSPEKYGQFVIAAFDAVEAVACLDDDIASRSAGALPQSKFLGVVVGAGRVPMLNPDGRHRLSLEIYLIGQGLPLDKDPAFSVPIAAANEHPSNRPSPILSSPLPWTNFYVHSLCNFLCLVSRIHYDTMRSSPFVVKKQRHEIMLQTTLRYALQIAFITATGGSRYALRGNKILVYSMADRNENVRRNLLRDNGHILNPPTEGADADVSYYTDESEGSEDSLNEVDSQVAAVYAKTAKVKAFVEIWTDLSTCDDPVTLANPKEFLPLIRQIDAISRDYEARMMSQILSKPDTGSWVAATAAIDVEKDSSRYSTAFS</sequence>
<dbReference type="OrthoDB" id="3053346at2759"/>
<keyword evidence="2" id="KW-1185">Reference proteome</keyword>
<name>A0A165H0B2_EXIGL</name>
<dbReference type="AlphaFoldDB" id="A0A165H0B2"/>